<keyword evidence="3" id="KW-0804">Transcription</keyword>
<dbReference type="EMBL" id="MHIN01000007">
    <property type="protein sequence ID" value="OGY55708.1"/>
    <property type="molecule type" value="Genomic_DNA"/>
</dbReference>
<keyword evidence="1" id="KW-0805">Transcription regulation</keyword>
<evidence type="ECO:0000256" key="1">
    <source>
        <dbReference type="ARBA" id="ARBA00023015"/>
    </source>
</evidence>
<dbReference type="SUPFAM" id="SSF48498">
    <property type="entry name" value="Tetracyclin repressor-like, C-terminal domain"/>
    <property type="match status" value="1"/>
</dbReference>
<evidence type="ECO:0000256" key="3">
    <source>
        <dbReference type="ARBA" id="ARBA00023163"/>
    </source>
</evidence>
<proteinExistence type="predicted"/>
<evidence type="ECO:0000259" key="5">
    <source>
        <dbReference type="PROSITE" id="PS50977"/>
    </source>
</evidence>
<dbReference type="InterPro" id="IPR009057">
    <property type="entry name" value="Homeodomain-like_sf"/>
</dbReference>
<dbReference type="AlphaFoldDB" id="A0A1G1YTM6"/>
<name>A0A1G1YTM6_9BACT</name>
<dbReference type="PRINTS" id="PR00455">
    <property type="entry name" value="HTHTETR"/>
</dbReference>
<gene>
    <name evidence="6" type="ORF">A2912_00815</name>
</gene>
<dbReference type="InterPro" id="IPR001647">
    <property type="entry name" value="HTH_TetR"/>
</dbReference>
<dbReference type="InterPro" id="IPR023772">
    <property type="entry name" value="DNA-bd_HTH_TetR-type_CS"/>
</dbReference>
<comment type="caution">
    <text evidence="6">The sequence shown here is derived from an EMBL/GenBank/DDBJ whole genome shotgun (WGS) entry which is preliminary data.</text>
</comment>
<organism evidence="6 7">
    <name type="scientific">Candidatus Buchananbacteria bacterium RIFCSPLOWO2_01_FULL_40_23b</name>
    <dbReference type="NCBI Taxonomy" id="1797544"/>
    <lineage>
        <taxon>Bacteria</taxon>
        <taxon>Candidatus Buchananiibacteriota</taxon>
    </lineage>
</organism>
<feature type="domain" description="HTH tetR-type" evidence="5">
    <location>
        <begin position="5"/>
        <end position="65"/>
    </location>
</feature>
<dbReference type="PROSITE" id="PS50977">
    <property type="entry name" value="HTH_TETR_2"/>
    <property type="match status" value="1"/>
</dbReference>
<dbReference type="InterPro" id="IPR036271">
    <property type="entry name" value="Tet_transcr_reg_TetR-rel_C_sf"/>
</dbReference>
<evidence type="ECO:0000313" key="7">
    <source>
        <dbReference type="Proteomes" id="UP000178122"/>
    </source>
</evidence>
<reference evidence="6 7" key="1">
    <citation type="journal article" date="2016" name="Nat. Commun.">
        <title>Thousands of microbial genomes shed light on interconnected biogeochemical processes in an aquifer system.</title>
        <authorList>
            <person name="Anantharaman K."/>
            <person name="Brown C.T."/>
            <person name="Hug L.A."/>
            <person name="Sharon I."/>
            <person name="Castelle C.J."/>
            <person name="Probst A.J."/>
            <person name="Thomas B.C."/>
            <person name="Singh A."/>
            <person name="Wilkins M.J."/>
            <person name="Karaoz U."/>
            <person name="Brodie E.L."/>
            <person name="Williams K.H."/>
            <person name="Hubbard S.S."/>
            <person name="Banfield J.F."/>
        </authorList>
    </citation>
    <scope>NUCLEOTIDE SEQUENCE [LARGE SCALE GENOMIC DNA]</scope>
</reference>
<dbReference type="Gene3D" id="1.10.357.10">
    <property type="entry name" value="Tetracycline Repressor, domain 2"/>
    <property type="match status" value="1"/>
</dbReference>
<dbReference type="PANTHER" id="PTHR47506">
    <property type="entry name" value="TRANSCRIPTIONAL REGULATORY PROTEIN"/>
    <property type="match status" value="1"/>
</dbReference>
<feature type="DNA-binding region" description="H-T-H motif" evidence="4">
    <location>
        <begin position="28"/>
        <end position="47"/>
    </location>
</feature>
<dbReference type="Pfam" id="PF16925">
    <property type="entry name" value="TetR_C_13"/>
    <property type="match status" value="1"/>
</dbReference>
<keyword evidence="2 4" id="KW-0238">DNA-binding</keyword>
<dbReference type="PANTHER" id="PTHR47506:SF1">
    <property type="entry name" value="HTH-TYPE TRANSCRIPTIONAL REGULATOR YJDC"/>
    <property type="match status" value="1"/>
</dbReference>
<protein>
    <recommendedName>
        <fullName evidence="5">HTH tetR-type domain-containing protein</fullName>
    </recommendedName>
</protein>
<evidence type="ECO:0000256" key="2">
    <source>
        <dbReference type="ARBA" id="ARBA00023125"/>
    </source>
</evidence>
<sequence length="199" mass="22737">MHQNPQTKEKLLNAAQKLMLEKGFTATSVEDICKVAGVTKGSFFHYFTNKEDLGKAVAQYYWQTMRAAWNDAPFRKHSDPLKRVCGFIDFFVALSEDRSVEQRCLLGNFAQELSDTNPSIRNVCAACFTEWAEDLKKDLDAAKEKYLSKKHCDTKSVAEYIVATMEGSLLLAKAHRDRSINTRNLKHLKRYVESIFEGK</sequence>
<dbReference type="GO" id="GO:0003677">
    <property type="term" value="F:DNA binding"/>
    <property type="evidence" value="ECO:0007669"/>
    <property type="project" value="UniProtKB-UniRule"/>
</dbReference>
<evidence type="ECO:0000256" key="4">
    <source>
        <dbReference type="PROSITE-ProRule" id="PRU00335"/>
    </source>
</evidence>
<dbReference type="InterPro" id="IPR011075">
    <property type="entry name" value="TetR_C"/>
</dbReference>
<dbReference type="Pfam" id="PF00440">
    <property type="entry name" value="TetR_N"/>
    <property type="match status" value="1"/>
</dbReference>
<dbReference type="SUPFAM" id="SSF46689">
    <property type="entry name" value="Homeodomain-like"/>
    <property type="match status" value="1"/>
</dbReference>
<evidence type="ECO:0000313" key="6">
    <source>
        <dbReference type="EMBL" id="OGY55708.1"/>
    </source>
</evidence>
<accession>A0A1G1YTM6</accession>
<dbReference type="Proteomes" id="UP000178122">
    <property type="component" value="Unassembled WGS sequence"/>
</dbReference>
<dbReference type="PROSITE" id="PS01081">
    <property type="entry name" value="HTH_TETR_1"/>
    <property type="match status" value="1"/>
</dbReference>